<dbReference type="Proteomes" id="UP000029661">
    <property type="component" value="Chromosome"/>
</dbReference>
<dbReference type="PATRIC" id="fig|2162.10.peg.1705"/>
<keyword evidence="5" id="KW-1185">Reference proteome</keyword>
<dbReference type="RefSeq" id="WP_048084743.1">
    <property type="nucleotide sequence ID" value="NZ_CP006933.1"/>
</dbReference>
<dbReference type="OrthoDB" id="86288at2157"/>
<dbReference type="PANTHER" id="PTHR35337">
    <property type="entry name" value="SLR1478 PROTEIN"/>
    <property type="match status" value="1"/>
</dbReference>
<dbReference type="PANTHER" id="PTHR35337:SF1">
    <property type="entry name" value="SLR1478 PROTEIN"/>
    <property type="match status" value="1"/>
</dbReference>
<feature type="transmembrane region" description="Helical" evidence="1">
    <location>
        <begin position="20"/>
        <end position="53"/>
    </location>
</feature>
<dbReference type="Pfam" id="PF01944">
    <property type="entry name" value="SpoIIM"/>
    <property type="match status" value="1"/>
</dbReference>
<accession>A0A089ZUX0</accession>
<sequence>MAREKYEGLLGGLYNRNEVFLLLSAMMLISSMFIGYAFSGMLEPILGGILGAFKKRVTEGDLQLNTLSIFLNNIKIALLIYGGGLIVGMVTAIYLIFNGVFIGYTASHYVLGDFIIYTLPHGVFELLGIIIAGAAGFKLANIVLNILKGVLKLQTDFSISNQFKYLLEANFDDFKDTLVLMAIALVLIFIASLIEANLTLSWASYIKGVV</sequence>
<evidence type="ECO:0000313" key="4">
    <source>
        <dbReference type="Proteomes" id="UP000029661"/>
    </source>
</evidence>
<name>A0A089ZUX0_METFO</name>
<keyword evidence="1" id="KW-0812">Transmembrane</keyword>
<feature type="transmembrane region" description="Helical" evidence="1">
    <location>
        <begin position="74"/>
        <end position="95"/>
    </location>
</feature>
<evidence type="ECO:0000313" key="3">
    <source>
        <dbReference type="EMBL" id="CEL25271.1"/>
    </source>
</evidence>
<dbReference type="AlphaFoldDB" id="A0A089ZUX0"/>
<dbReference type="EMBL" id="CP006933">
    <property type="protein sequence ID" value="AIS31419.1"/>
    <property type="molecule type" value="Genomic_DNA"/>
</dbReference>
<evidence type="ECO:0000256" key="1">
    <source>
        <dbReference type="SAM" id="Phobius"/>
    </source>
</evidence>
<evidence type="ECO:0000313" key="2">
    <source>
        <dbReference type="EMBL" id="AIS31419.1"/>
    </source>
</evidence>
<feature type="transmembrane region" description="Helical" evidence="1">
    <location>
        <begin position="178"/>
        <end position="198"/>
    </location>
</feature>
<dbReference type="EMBL" id="LN734822">
    <property type="protein sequence ID" value="CEL25271.1"/>
    <property type="molecule type" value="Genomic_DNA"/>
</dbReference>
<proteinExistence type="predicted"/>
<gene>
    <name evidence="2" type="ORF">BRM9_0596</name>
    <name evidence="3" type="ORF">MB9_1636</name>
</gene>
<feature type="transmembrane region" description="Helical" evidence="1">
    <location>
        <begin position="126"/>
        <end position="147"/>
    </location>
</feature>
<dbReference type="GeneID" id="26739874"/>
<keyword evidence="1" id="KW-1133">Transmembrane helix</keyword>
<dbReference type="KEGG" id="mfc:BRM9_0596"/>
<evidence type="ECO:0000313" key="5">
    <source>
        <dbReference type="Proteomes" id="UP000062768"/>
    </source>
</evidence>
<dbReference type="Proteomes" id="UP000062768">
    <property type="component" value="Chromosome I"/>
</dbReference>
<dbReference type="STRING" id="2162.BRM9_0596"/>
<dbReference type="InterPro" id="IPR002798">
    <property type="entry name" value="SpoIIM-like"/>
</dbReference>
<reference evidence="3" key="2">
    <citation type="submission" date="2014-09" db="EMBL/GenBank/DDBJ databases">
        <authorList>
            <person name="Bishop-Lilly K.A."/>
            <person name="Broomall S.M."/>
            <person name="Chain P.S."/>
            <person name="Chertkov O."/>
            <person name="Coyne S.R."/>
            <person name="Daligault H.E."/>
            <person name="Davenport K.W."/>
            <person name="Erkkila T."/>
            <person name="Frey K.G."/>
            <person name="Gibbons H.S."/>
            <person name="Gu W."/>
            <person name="Jaissle J."/>
            <person name="Johnson S.L."/>
            <person name="Koroleva G.I."/>
            <person name="Ladner J.T."/>
            <person name="Lo C.-C."/>
            <person name="Minogue T.D."/>
            <person name="Munk C."/>
            <person name="Palacios G.F."/>
            <person name="Redden C.L."/>
            <person name="Rosenzweig C.N."/>
            <person name="Scholz M.B."/>
            <person name="Teshima H."/>
            <person name="Xu Y."/>
        </authorList>
    </citation>
    <scope>NUCLEOTIDE SEQUENCE</scope>
    <source>
        <strain evidence="3">Mb9</strain>
    </source>
</reference>
<evidence type="ECO:0008006" key="6">
    <source>
        <dbReference type="Google" id="ProtNLM"/>
    </source>
</evidence>
<reference evidence="2" key="1">
    <citation type="submission" date="2013-12" db="EMBL/GenBank/DDBJ databases">
        <title>The complete genome sequence of Methanobacterium sp. BRM9.</title>
        <authorList>
            <consortium name="Pastoral Greenhouse Gas Research Consortium"/>
            <person name="Kelly W.J."/>
            <person name="Leahy S.C."/>
            <person name="Perry R."/>
            <person name="Li D."/>
            <person name="Altermann E."/>
            <person name="Lambie S.C."/>
            <person name="Attwood G.T."/>
        </authorList>
    </citation>
    <scope>NUCLEOTIDE SEQUENCE [LARGE SCALE GENOMIC DNA]</scope>
    <source>
        <strain evidence="2">BRM9</strain>
    </source>
</reference>
<keyword evidence="1" id="KW-0472">Membrane</keyword>
<organism evidence="2 4">
    <name type="scientific">Methanobacterium formicicum</name>
    <dbReference type="NCBI Taxonomy" id="2162"/>
    <lineage>
        <taxon>Archaea</taxon>
        <taxon>Methanobacteriati</taxon>
        <taxon>Methanobacteriota</taxon>
        <taxon>Methanomada group</taxon>
        <taxon>Methanobacteria</taxon>
        <taxon>Methanobacteriales</taxon>
        <taxon>Methanobacteriaceae</taxon>
        <taxon>Methanobacterium</taxon>
    </lineage>
</organism>
<protein>
    <recommendedName>
        <fullName evidence="6">Stage II sporulation protein M</fullName>
    </recommendedName>
</protein>